<protein>
    <submittedName>
        <fullName evidence="1">Uncharacterized protein</fullName>
    </submittedName>
</protein>
<accession>A0ACB9KJ42</accession>
<sequence length="371" mass="41651">MDVPQILLFTIITVLFSVASYFLIPIIFNHKPENWRNAPPGPTGWPILGILPRITGRLHEDLFHLAKKYGPLMSVKMGLKPAIVVSSPEMAYEVLKVQDLTFSSRTITEAIKVATYDATSVAFSPYGPHWILIRKMVMSEILSAKSLKAFESLRRKQVHGMLKQLYRVSLSNGSINIADSAFLALANQISILVASESLFDSTEKGSQIKAKFFEVFRAFGTPNISDLIPILKPFDPQGLKRKLVKLFSGLDAFYNELIDKRLEEKKNKTTTKADNGKMDLLDVLLQYRSEKKEDGYEKLPRKVIKAVISDMFMGGTTTSSNTIECALLHAFEWEFPSEILNDSSEEFGMTLQKGVKLVGTAKRRLADSLYC</sequence>
<evidence type="ECO:0000313" key="1">
    <source>
        <dbReference type="EMBL" id="KAI4297181.1"/>
    </source>
</evidence>
<keyword evidence="2" id="KW-1185">Reference proteome</keyword>
<proteinExistence type="predicted"/>
<organism evidence="1 2">
    <name type="scientific">Bauhinia variegata</name>
    <name type="common">Purple orchid tree</name>
    <name type="synonym">Phanera variegata</name>
    <dbReference type="NCBI Taxonomy" id="167791"/>
    <lineage>
        <taxon>Eukaryota</taxon>
        <taxon>Viridiplantae</taxon>
        <taxon>Streptophyta</taxon>
        <taxon>Embryophyta</taxon>
        <taxon>Tracheophyta</taxon>
        <taxon>Spermatophyta</taxon>
        <taxon>Magnoliopsida</taxon>
        <taxon>eudicotyledons</taxon>
        <taxon>Gunneridae</taxon>
        <taxon>Pentapetalae</taxon>
        <taxon>rosids</taxon>
        <taxon>fabids</taxon>
        <taxon>Fabales</taxon>
        <taxon>Fabaceae</taxon>
        <taxon>Cercidoideae</taxon>
        <taxon>Cercideae</taxon>
        <taxon>Bauhiniinae</taxon>
        <taxon>Bauhinia</taxon>
    </lineage>
</organism>
<name>A0ACB9KJ42_BAUVA</name>
<evidence type="ECO:0000313" key="2">
    <source>
        <dbReference type="Proteomes" id="UP000828941"/>
    </source>
</evidence>
<dbReference type="Proteomes" id="UP000828941">
    <property type="component" value="Chromosome 14"/>
</dbReference>
<gene>
    <name evidence="1" type="ORF">L6164_037080</name>
</gene>
<dbReference type="EMBL" id="CM039439">
    <property type="protein sequence ID" value="KAI4297181.1"/>
    <property type="molecule type" value="Genomic_DNA"/>
</dbReference>
<comment type="caution">
    <text evidence="1">The sequence shown here is derived from an EMBL/GenBank/DDBJ whole genome shotgun (WGS) entry which is preliminary data.</text>
</comment>
<reference evidence="1 2" key="1">
    <citation type="journal article" date="2022" name="DNA Res.">
        <title>Chromosomal-level genome assembly of the orchid tree Bauhinia variegata (Leguminosae; Cercidoideae) supports the allotetraploid origin hypothesis of Bauhinia.</title>
        <authorList>
            <person name="Zhong Y."/>
            <person name="Chen Y."/>
            <person name="Zheng D."/>
            <person name="Pang J."/>
            <person name="Liu Y."/>
            <person name="Luo S."/>
            <person name="Meng S."/>
            <person name="Qian L."/>
            <person name="Wei D."/>
            <person name="Dai S."/>
            <person name="Zhou R."/>
        </authorList>
    </citation>
    <scope>NUCLEOTIDE SEQUENCE [LARGE SCALE GENOMIC DNA]</scope>
    <source>
        <strain evidence="1">BV-YZ2020</strain>
    </source>
</reference>